<keyword evidence="2" id="KW-0547">Nucleotide-binding</keyword>
<sequence length="183" mass="19212">MALLHKAQIVPGKAELLARWLPTRSWYTGPATAPERVASARFDDPAGEVGIETMIVRAGDGSLLHVPLTYRGAPLAGADQWLVGTTEHSVLGTRWVYDAAGDPVYAAQVAEVIRTAGREAVEEVESDGELVRREPSLRLRGSGDAAGARELTVIRVLGPVPPGATLTGAWDGDGSPAVLAVLS</sequence>
<dbReference type="Proteomes" id="UP001241758">
    <property type="component" value="Unassembled WGS sequence"/>
</dbReference>
<reference evidence="6 7" key="1">
    <citation type="submission" date="2023-05" db="EMBL/GenBank/DDBJ databases">
        <title>Actinoplanes sp. NEAU-A12 genome sequencing.</title>
        <authorList>
            <person name="Wang Z.-S."/>
        </authorList>
    </citation>
    <scope>NUCLEOTIDE SEQUENCE [LARGE SCALE GENOMIC DNA]</scope>
    <source>
        <strain evidence="6 7">NEAU-A12</strain>
    </source>
</reference>
<dbReference type="EMBL" id="JASCTH010000012">
    <property type="protein sequence ID" value="MDI6100922.1"/>
    <property type="molecule type" value="Genomic_DNA"/>
</dbReference>
<evidence type="ECO:0000256" key="3">
    <source>
        <dbReference type="ARBA" id="ARBA00022777"/>
    </source>
</evidence>
<evidence type="ECO:0000256" key="4">
    <source>
        <dbReference type="ARBA" id="ARBA00022840"/>
    </source>
</evidence>
<evidence type="ECO:0000313" key="7">
    <source>
        <dbReference type="Proteomes" id="UP001241758"/>
    </source>
</evidence>
<keyword evidence="1" id="KW-0808">Transferase</keyword>
<keyword evidence="7" id="KW-1185">Reference proteome</keyword>
<dbReference type="NCBIfam" id="NF047744">
    <property type="entry name" value="CG0192_rel"/>
    <property type="match status" value="1"/>
</dbReference>
<feature type="domain" description="Maltokinase N-terminal cap" evidence="5">
    <location>
        <begin position="20"/>
        <end position="102"/>
    </location>
</feature>
<keyword evidence="3" id="KW-0418">Kinase</keyword>
<dbReference type="RefSeq" id="WP_282761749.1">
    <property type="nucleotide sequence ID" value="NZ_JASCTH010000012.1"/>
</dbReference>
<evidence type="ECO:0000259" key="5">
    <source>
        <dbReference type="Pfam" id="PF18085"/>
    </source>
</evidence>
<accession>A0ABT6WMF9</accession>
<organism evidence="6 7">
    <name type="scientific">Actinoplanes sandaracinus</name>
    <dbReference type="NCBI Taxonomy" id="3045177"/>
    <lineage>
        <taxon>Bacteria</taxon>
        <taxon>Bacillati</taxon>
        <taxon>Actinomycetota</taxon>
        <taxon>Actinomycetes</taxon>
        <taxon>Micromonosporales</taxon>
        <taxon>Micromonosporaceae</taxon>
        <taxon>Actinoplanes</taxon>
    </lineage>
</organism>
<evidence type="ECO:0000256" key="2">
    <source>
        <dbReference type="ARBA" id="ARBA00022741"/>
    </source>
</evidence>
<dbReference type="InterPro" id="IPR040999">
    <property type="entry name" value="Mak_N_cap"/>
</dbReference>
<gene>
    <name evidence="6" type="ORF">QLQ12_20110</name>
</gene>
<evidence type="ECO:0000256" key="1">
    <source>
        <dbReference type="ARBA" id="ARBA00022679"/>
    </source>
</evidence>
<keyword evidence="4" id="KW-0067">ATP-binding</keyword>
<comment type="caution">
    <text evidence="6">The sequence shown here is derived from an EMBL/GenBank/DDBJ whole genome shotgun (WGS) entry which is preliminary data.</text>
</comment>
<proteinExistence type="predicted"/>
<protein>
    <recommendedName>
        <fullName evidence="5">Maltokinase N-terminal cap domain-containing protein</fullName>
    </recommendedName>
</protein>
<evidence type="ECO:0000313" key="6">
    <source>
        <dbReference type="EMBL" id="MDI6100922.1"/>
    </source>
</evidence>
<dbReference type="Pfam" id="PF18085">
    <property type="entry name" value="Mak_N_cap"/>
    <property type="match status" value="1"/>
</dbReference>
<name>A0ABT6WMF9_9ACTN</name>